<gene>
    <name evidence="1" type="ORF">UY67_C0001G0010</name>
</gene>
<protein>
    <recommendedName>
        <fullName evidence="3">Capsular polysaccharide biosynthesis protein</fullName>
    </recommendedName>
</protein>
<evidence type="ECO:0008006" key="3">
    <source>
        <dbReference type="Google" id="ProtNLM"/>
    </source>
</evidence>
<dbReference type="AlphaFoldDB" id="A0A0G1X1M6"/>
<dbReference type="InterPro" id="IPR042099">
    <property type="entry name" value="ANL_N_sf"/>
</dbReference>
<dbReference type="Proteomes" id="UP000034273">
    <property type="component" value="Unassembled WGS sequence"/>
</dbReference>
<evidence type="ECO:0000313" key="2">
    <source>
        <dbReference type="Proteomes" id="UP000034273"/>
    </source>
</evidence>
<organism evidence="1 2">
    <name type="scientific">Candidatus Kaiserbacteria bacterium GW2011_GWA2_52_12</name>
    <dbReference type="NCBI Taxonomy" id="1618671"/>
    <lineage>
        <taxon>Bacteria</taxon>
        <taxon>Candidatus Kaiseribacteriota</taxon>
    </lineage>
</organism>
<comment type="caution">
    <text evidence="1">The sequence shown here is derived from an EMBL/GenBank/DDBJ whole genome shotgun (WGS) entry which is preliminary data.</text>
</comment>
<sequence>MHLFRTIKNRLNWYRMFFLHMRGARAIEKWQVSYARKIVRHAVRSIPVYAELYAAHGVRPDEIIRMGDFERLPIIMKDFFRGKAVEEYTDTSRLLRMVWKNTSGSSGEPFSVLAGTATFNPNFSNFTRYRFLYWDSHDMNVFKTFKTVRIDVKFPKFDNLLFINLSDFRRNPKKALREMADFQPDIITTFPSILLEMVSIIKSDKTAAALVSKYVVPFGEMLGPLARRTIAEAFSAEVYDYYGLIELCGSAAIECKYHDGMHVNSESVIVEVVDERGFPQKEKRRGRIIVTDLMNYNMPFIRYETGDQGVLTREKCACGLETPRIWVEGRYSAFLSFDGRKIHHLEFDGALDGFMDIVLQYQVVKHAEDRLAVRIIPGPYFKESDRDRIRESVRTITGQHIVIDVEIVAHITQTPRGKSKIVADESLDFQKK</sequence>
<reference evidence="1 2" key="1">
    <citation type="journal article" date="2015" name="Nature">
        <title>rRNA introns, odd ribosomes, and small enigmatic genomes across a large radiation of phyla.</title>
        <authorList>
            <person name="Brown C.T."/>
            <person name="Hug L.A."/>
            <person name="Thomas B.C."/>
            <person name="Sharon I."/>
            <person name="Castelle C.J."/>
            <person name="Singh A."/>
            <person name="Wilkins M.J."/>
            <person name="Williams K.H."/>
            <person name="Banfield J.F."/>
        </authorList>
    </citation>
    <scope>NUCLEOTIDE SEQUENCE [LARGE SCALE GENOMIC DNA]</scope>
</reference>
<dbReference type="Gene3D" id="3.40.50.12780">
    <property type="entry name" value="N-terminal domain of ligase-like"/>
    <property type="match status" value="1"/>
</dbReference>
<dbReference type="InterPro" id="IPR053158">
    <property type="entry name" value="CapK_Type1_Caps_Biosynth"/>
</dbReference>
<accession>A0A0G1X1M6</accession>
<dbReference type="STRING" id="1618671.UY67_C0001G0010"/>
<dbReference type="PANTHER" id="PTHR36932:SF1">
    <property type="entry name" value="CAPSULAR POLYSACCHARIDE BIOSYNTHESIS PROTEIN"/>
    <property type="match status" value="1"/>
</dbReference>
<evidence type="ECO:0000313" key="1">
    <source>
        <dbReference type="EMBL" id="KKW25008.1"/>
    </source>
</evidence>
<dbReference type="PANTHER" id="PTHR36932">
    <property type="entry name" value="CAPSULAR POLYSACCHARIDE BIOSYNTHESIS PROTEIN"/>
    <property type="match status" value="1"/>
</dbReference>
<dbReference type="EMBL" id="LCQW01000001">
    <property type="protein sequence ID" value="KKW25008.1"/>
    <property type="molecule type" value="Genomic_DNA"/>
</dbReference>
<proteinExistence type="predicted"/>
<dbReference type="SUPFAM" id="SSF56801">
    <property type="entry name" value="Acetyl-CoA synthetase-like"/>
    <property type="match status" value="1"/>
</dbReference>
<name>A0A0G1X1M6_9BACT</name>